<sequence length="39" mass="4330">MRLAGHAGRLLENGWVRTVSKCRPFSDTVFLAKTHTVCA</sequence>
<gene>
    <name evidence="1" type="ORF">BURMUCGD2_0871</name>
</gene>
<organism evidence="1 2">
    <name type="scientific">Burkholderia multivorans CGD2</name>
    <dbReference type="NCBI Taxonomy" id="513052"/>
    <lineage>
        <taxon>Bacteria</taxon>
        <taxon>Pseudomonadati</taxon>
        <taxon>Pseudomonadota</taxon>
        <taxon>Betaproteobacteria</taxon>
        <taxon>Burkholderiales</taxon>
        <taxon>Burkholderiaceae</taxon>
        <taxon>Burkholderia</taxon>
        <taxon>Burkholderia cepacia complex</taxon>
    </lineage>
</organism>
<comment type="caution">
    <text evidence="1">The sequence shown here is derived from an EMBL/GenBank/DDBJ whole genome shotgun (WGS) entry which is preliminary data.</text>
</comment>
<dbReference type="AlphaFoldDB" id="B9BTE8"/>
<protein>
    <submittedName>
        <fullName evidence="1">Uncharacterized protein</fullName>
    </submittedName>
</protein>
<reference evidence="1 2" key="1">
    <citation type="journal article" date="2012" name="J. Bacteriol.">
        <title>Draft Genome Sequence Determination for Cystic Fibrosis and Chronic Granulomatous Disease Burkholderia multivorans Isolates.</title>
        <authorList>
            <person name="Varga J.J."/>
            <person name="Losada L."/>
            <person name="Zelazny A.M."/>
            <person name="Brinkac L."/>
            <person name="Harkins D."/>
            <person name="Radune D."/>
            <person name="Hostetler J."/>
            <person name="Sampaio E.P."/>
            <person name="Ronning C.M."/>
            <person name="Nierman W.C."/>
            <person name="Greenberg D.E."/>
            <person name="Holland S.M."/>
            <person name="Goldberg J.B."/>
        </authorList>
    </citation>
    <scope>NUCLEOTIDE SEQUENCE [LARGE SCALE GENOMIC DNA]</scope>
    <source>
        <strain evidence="1 2">CGD2</strain>
    </source>
</reference>
<accession>B9BTE8</accession>
<proteinExistence type="predicted"/>
<dbReference type="Proteomes" id="UP000004535">
    <property type="component" value="Unassembled WGS sequence"/>
</dbReference>
<dbReference type="EMBL" id="ACFC01000008">
    <property type="protein sequence ID" value="EEE05716.1"/>
    <property type="molecule type" value="Genomic_DNA"/>
</dbReference>
<name>B9BTE8_9BURK</name>
<evidence type="ECO:0000313" key="2">
    <source>
        <dbReference type="Proteomes" id="UP000004535"/>
    </source>
</evidence>
<evidence type="ECO:0000313" key="1">
    <source>
        <dbReference type="EMBL" id="EEE05716.1"/>
    </source>
</evidence>